<feature type="transmembrane region" description="Helical" evidence="1">
    <location>
        <begin position="56"/>
        <end position="74"/>
    </location>
</feature>
<gene>
    <name evidence="2" type="ORF">AQS70_02390</name>
</gene>
<evidence type="ECO:0000313" key="2">
    <source>
        <dbReference type="EMBL" id="KQB53616.1"/>
    </source>
</evidence>
<keyword evidence="1" id="KW-1133">Transmembrane helix</keyword>
<dbReference type="STRING" id="1563157.AQS70_02390"/>
<evidence type="ECO:0000313" key="3">
    <source>
        <dbReference type="Proteomes" id="UP000050342"/>
    </source>
</evidence>
<keyword evidence="1" id="KW-0472">Membrane</keyword>
<evidence type="ECO:0000256" key="1">
    <source>
        <dbReference type="SAM" id="Phobius"/>
    </source>
</evidence>
<name>A0A0Q0XTH3_9PSED</name>
<dbReference type="Proteomes" id="UP000050342">
    <property type="component" value="Unassembled WGS sequence"/>
</dbReference>
<proteinExistence type="predicted"/>
<sequence length="89" mass="9210">MALVNGASYPIVVANALMPFAANSGKAAGLQNTLQLGLCFLSSLLVSTYISQPLTITVEVMLATAPLAVLGYVIQRRKAQTETLAASNG</sequence>
<keyword evidence="1" id="KW-0812">Transmembrane</keyword>
<protein>
    <submittedName>
        <fullName evidence="2">Uncharacterized protein</fullName>
    </submittedName>
</protein>
<keyword evidence="3" id="KW-1185">Reference proteome</keyword>
<accession>A0A0Q0XTH3</accession>
<dbReference type="EMBL" id="LLWH01000165">
    <property type="protein sequence ID" value="KQB53616.1"/>
    <property type="molecule type" value="Genomic_DNA"/>
</dbReference>
<dbReference type="AlphaFoldDB" id="A0A0Q0XTH3"/>
<reference evidence="2 3" key="1">
    <citation type="submission" date="2015-10" db="EMBL/GenBank/DDBJ databases">
        <title>Pseudomonas helleri sp. nov. and Pseudomonas weihenstephanensis sp. nov., isolated from raw cows milk.</title>
        <authorList>
            <person name="Von Neubeck M."/>
            <person name="Huptas C."/>
            <person name="Wenning M."/>
            <person name="Scherer S."/>
        </authorList>
    </citation>
    <scope>NUCLEOTIDE SEQUENCE [LARGE SCALE GENOMIC DNA]</scope>
    <source>
        <strain evidence="2 3">BSTT44</strain>
    </source>
</reference>
<comment type="caution">
    <text evidence="2">The sequence shown here is derived from an EMBL/GenBank/DDBJ whole genome shotgun (WGS) entry which is preliminary data.</text>
</comment>
<organism evidence="2 3">
    <name type="scientific">Pseudomonas endophytica</name>
    <dbReference type="NCBI Taxonomy" id="1563157"/>
    <lineage>
        <taxon>Bacteria</taxon>
        <taxon>Pseudomonadati</taxon>
        <taxon>Pseudomonadota</taxon>
        <taxon>Gammaproteobacteria</taxon>
        <taxon>Pseudomonadales</taxon>
        <taxon>Pseudomonadaceae</taxon>
        <taxon>Pseudomonas</taxon>
    </lineage>
</organism>